<dbReference type="InterPro" id="IPR025269">
    <property type="entry name" value="SAM-like_dom"/>
</dbReference>
<dbReference type="Gene3D" id="1.10.443.10">
    <property type="entry name" value="Intergrase catalytic core"/>
    <property type="match status" value="1"/>
</dbReference>
<dbReference type="AlphaFoldDB" id="A0A1S7DQD3"/>
<dbReference type="GO" id="GO:0006310">
    <property type="term" value="P:DNA recombination"/>
    <property type="evidence" value="ECO:0007669"/>
    <property type="project" value="UniProtKB-KW"/>
</dbReference>
<dbReference type="Pfam" id="PF13102">
    <property type="entry name" value="Phage_int_SAM_5"/>
    <property type="match status" value="1"/>
</dbReference>
<dbReference type="InterPro" id="IPR011010">
    <property type="entry name" value="DNA_brk_join_enz"/>
</dbReference>
<dbReference type="SUPFAM" id="SSF56349">
    <property type="entry name" value="DNA breaking-rejoining enzymes"/>
    <property type="match status" value="1"/>
</dbReference>
<feature type="domain" description="Core-binding (CB)" evidence="5">
    <location>
        <begin position="35"/>
        <end position="111"/>
    </location>
</feature>
<evidence type="ECO:0000256" key="2">
    <source>
        <dbReference type="ARBA" id="ARBA00023125"/>
    </source>
</evidence>
<dbReference type="InterPro" id="IPR044068">
    <property type="entry name" value="CB"/>
</dbReference>
<dbReference type="RefSeq" id="WP_079206527.1">
    <property type="nucleotide sequence ID" value="NZ_CP011859.1"/>
</dbReference>
<dbReference type="Gene3D" id="1.10.150.130">
    <property type="match status" value="1"/>
</dbReference>
<dbReference type="InterPro" id="IPR050090">
    <property type="entry name" value="Tyrosine_recombinase_XerCD"/>
</dbReference>
<dbReference type="GO" id="GO:0015074">
    <property type="term" value="P:DNA integration"/>
    <property type="evidence" value="ECO:0007669"/>
    <property type="project" value="UniProtKB-KW"/>
</dbReference>
<evidence type="ECO:0000256" key="4">
    <source>
        <dbReference type="PROSITE-ProRule" id="PRU01248"/>
    </source>
</evidence>
<organism evidence="6 7">
    <name type="scientific">Riemerella anatipestifer</name>
    <name type="common">Moraxella anatipestifer</name>
    <dbReference type="NCBI Taxonomy" id="34085"/>
    <lineage>
        <taxon>Bacteria</taxon>
        <taxon>Pseudomonadati</taxon>
        <taxon>Bacteroidota</taxon>
        <taxon>Flavobacteriia</taxon>
        <taxon>Flavobacteriales</taxon>
        <taxon>Weeksellaceae</taxon>
        <taxon>Riemerella</taxon>
    </lineage>
</organism>
<evidence type="ECO:0000313" key="7">
    <source>
        <dbReference type="Proteomes" id="UP000189883"/>
    </source>
</evidence>
<dbReference type="InterPro" id="IPR010998">
    <property type="entry name" value="Integrase_recombinase_N"/>
</dbReference>
<dbReference type="PANTHER" id="PTHR30349">
    <property type="entry name" value="PHAGE INTEGRASE-RELATED"/>
    <property type="match status" value="1"/>
</dbReference>
<dbReference type="Proteomes" id="UP000189883">
    <property type="component" value="Chromosome"/>
</dbReference>
<sequence length="329" mass="37950">MNNHILSKKNHKISNVRVKFIAITEQFILAGEKGEILTPNGDKYRLQSLKGYKNLIKKLQDFEFNFGVIFLEDVTPYWCDRFRVFLNKYKLSKTTASAYISRIKAVVNRAYKAGLTNRNGYGIRVNKEVTITVFNTVKELKALKEIPLPKGQSVVRDIYLMNCFLGLRVSDLQTFITEPKKYIREIGDNYYLELISKKTTAKSTIPLGCEAMSVLSRYNCDFGSGFSYQYYNLTIKKIAKKAGIKEIVTIPKTIAGEDVRIEKEKWQIMSSHTARRTFASLCILMDMPTQSIMKMMGQKSEQSFQCYVRITEMQNAMKMANHEFFKIVI</sequence>
<dbReference type="PROSITE" id="PS51900">
    <property type="entry name" value="CB"/>
    <property type="match status" value="1"/>
</dbReference>
<accession>A0A1S7DQD3</accession>
<dbReference type="PANTHER" id="PTHR30349:SF64">
    <property type="entry name" value="PROPHAGE INTEGRASE INTD-RELATED"/>
    <property type="match status" value="1"/>
</dbReference>
<protein>
    <recommendedName>
        <fullName evidence="5">Core-binding (CB) domain-containing protein</fullName>
    </recommendedName>
</protein>
<evidence type="ECO:0000256" key="3">
    <source>
        <dbReference type="ARBA" id="ARBA00023172"/>
    </source>
</evidence>
<keyword evidence="2 4" id="KW-0238">DNA-binding</keyword>
<proteinExistence type="predicted"/>
<reference evidence="6 7" key="1">
    <citation type="submission" date="2015-06" db="EMBL/GenBank/DDBJ databases">
        <title>R. anatipestifer strain HXb2 is the most virulent strain so far, and the genome sequence would help us uncover the pathogenesis.</title>
        <authorList>
            <person name="Hu Q."/>
            <person name="Qi J."/>
            <person name="Bo H."/>
            <person name="Liu G."/>
            <person name="Tao M."/>
            <person name="Ding Y."/>
            <person name="Xue Y."/>
        </authorList>
    </citation>
    <scope>NUCLEOTIDE SEQUENCE [LARGE SCALE GENOMIC DNA]</scope>
    <source>
        <strain evidence="6 7">HXb2</strain>
    </source>
</reference>
<dbReference type="InterPro" id="IPR013762">
    <property type="entry name" value="Integrase-like_cat_sf"/>
</dbReference>
<dbReference type="GO" id="GO:0003677">
    <property type="term" value="F:DNA binding"/>
    <property type="evidence" value="ECO:0007669"/>
    <property type="project" value="UniProtKB-UniRule"/>
</dbReference>
<evidence type="ECO:0000259" key="5">
    <source>
        <dbReference type="PROSITE" id="PS51900"/>
    </source>
</evidence>
<evidence type="ECO:0000256" key="1">
    <source>
        <dbReference type="ARBA" id="ARBA00022908"/>
    </source>
</evidence>
<evidence type="ECO:0000313" key="6">
    <source>
        <dbReference type="EMBL" id="AQY21320.1"/>
    </source>
</evidence>
<gene>
    <name evidence="6" type="ORF">AB406_0361</name>
</gene>
<dbReference type="EMBL" id="CP011859">
    <property type="protein sequence ID" value="AQY21320.1"/>
    <property type="molecule type" value="Genomic_DNA"/>
</dbReference>
<keyword evidence="1" id="KW-0229">DNA integration</keyword>
<keyword evidence="3" id="KW-0233">DNA recombination</keyword>
<name>A0A1S7DQD3_RIEAN</name>